<feature type="domain" description="DUF4158" evidence="2">
    <location>
        <begin position="2"/>
        <end position="38"/>
    </location>
</feature>
<gene>
    <name evidence="3" type="ORF">CVS27_16955</name>
</gene>
<organism evidence="3 4">
    <name type="scientific">Arthrobacter glacialis</name>
    <dbReference type="NCBI Taxonomy" id="1664"/>
    <lineage>
        <taxon>Bacteria</taxon>
        <taxon>Bacillati</taxon>
        <taxon>Actinomycetota</taxon>
        <taxon>Actinomycetes</taxon>
        <taxon>Micrococcales</taxon>
        <taxon>Micrococcaceae</taxon>
        <taxon>Arthrobacter</taxon>
    </lineage>
</organism>
<proteinExistence type="predicted"/>
<dbReference type="AlphaFoldDB" id="A0A2S3ZSF1"/>
<dbReference type="EMBL" id="PPXC01000016">
    <property type="protein sequence ID" value="POH72181.1"/>
    <property type="molecule type" value="Genomic_DNA"/>
</dbReference>
<name>A0A2S3ZSF1_ARTGL</name>
<feature type="region of interest" description="Disordered" evidence="1">
    <location>
        <begin position="40"/>
        <end position="59"/>
    </location>
</feature>
<keyword evidence="4" id="KW-1185">Reference proteome</keyword>
<evidence type="ECO:0000259" key="2">
    <source>
        <dbReference type="Pfam" id="PF13700"/>
    </source>
</evidence>
<evidence type="ECO:0000313" key="4">
    <source>
        <dbReference type="Proteomes" id="UP000237061"/>
    </source>
</evidence>
<evidence type="ECO:0000313" key="3">
    <source>
        <dbReference type="EMBL" id="POH72181.1"/>
    </source>
</evidence>
<evidence type="ECO:0000256" key="1">
    <source>
        <dbReference type="SAM" id="MobiDB-lite"/>
    </source>
</evidence>
<accession>A0A2S3ZSF1</accession>
<dbReference type="InterPro" id="IPR025296">
    <property type="entry name" value="DUF4158"/>
</dbReference>
<dbReference type="Proteomes" id="UP000237061">
    <property type="component" value="Unassembled WGS sequence"/>
</dbReference>
<protein>
    <recommendedName>
        <fullName evidence="2">DUF4158 domain-containing protein</fullName>
    </recommendedName>
</protein>
<dbReference type="Pfam" id="PF13700">
    <property type="entry name" value="DUF4158"/>
    <property type="match status" value="1"/>
</dbReference>
<reference evidence="3 4" key="1">
    <citation type="submission" date="2018-01" db="EMBL/GenBank/DDBJ databases">
        <title>Arthrobacter sp. nov., from glaciers in China.</title>
        <authorList>
            <person name="Liu Q."/>
            <person name="Xin Y.-H."/>
        </authorList>
    </citation>
    <scope>NUCLEOTIDE SEQUENCE [LARGE SCALE GENOMIC DNA]</scope>
    <source>
        <strain evidence="3 4">HLT2-12-2</strain>
    </source>
</reference>
<comment type="caution">
    <text evidence="3">The sequence shown here is derived from an EMBL/GenBank/DDBJ whole genome shotgun (WGS) entry which is preliminary data.</text>
</comment>
<sequence length="59" mass="6787">MDDADLSIVDRRRGLHNRLGFAVQLISVRVVGRFLTDPRPAHHLGNRLPCQPFNRQRTP</sequence>